<dbReference type="OrthoDB" id="429143at2759"/>
<proteinExistence type="predicted"/>
<dbReference type="Gene3D" id="3.30.9.10">
    <property type="entry name" value="D-Amino Acid Oxidase, subunit A, domain 2"/>
    <property type="match status" value="1"/>
</dbReference>
<sequence>MLDLPYRLLYFIIKVAIRILRLFSPTLNDLFSRLAKSPGIPVPNPSVSYWMVPPSPISDHNSDDAIKLPTYADIVVIGSGITGTSFARAVLHENVRQEKAPSLEVVMLEARGACSGATGRNGGHITPVLYPHYASLKAEYGIELAKQIIRFRLAHLPLMLKVSAEENLSQDSQCREVEAFDVFHNADLYSQAKKMLSEYQNDLKQESLDYKIYEGPECVKALQLHEKTVGCFSTRGGALHPYRFVTGILGRLLDLYPRNFYLFTHTPCTGIRAFSGRLYQVVTPKGIIETRHIIHATNAWASHLLPGMRERILPAQGVMVAQIPRPRLGERAEGEHKWVGDRSFVFYPEKSIYVFDYLTQQPESSGNSKSVYPTPEGELMLGGGFMRKKTYLTQVGKVDDRDWDGNTAEYLTGAARNYFKGESADESEGTKRIWSGILGLSVDEMPWVGRVPESVSGRSVPGAMEKEGIPLAASGEWIAAGYTGEGMVHAWKCGEAVAGMVSGRADKELPRVFNMSKERWRRSGVEEMIVSMIKSN</sequence>
<gene>
    <name evidence="2" type="ORF">AMATHDRAFT_150398</name>
</gene>
<organism evidence="2 3">
    <name type="scientific">Amanita thiersii Skay4041</name>
    <dbReference type="NCBI Taxonomy" id="703135"/>
    <lineage>
        <taxon>Eukaryota</taxon>
        <taxon>Fungi</taxon>
        <taxon>Dikarya</taxon>
        <taxon>Basidiomycota</taxon>
        <taxon>Agaricomycotina</taxon>
        <taxon>Agaricomycetes</taxon>
        <taxon>Agaricomycetidae</taxon>
        <taxon>Agaricales</taxon>
        <taxon>Pluteineae</taxon>
        <taxon>Amanitaceae</taxon>
        <taxon>Amanita</taxon>
    </lineage>
</organism>
<protein>
    <recommendedName>
        <fullName evidence="1">FAD dependent oxidoreductase domain-containing protein</fullName>
    </recommendedName>
</protein>
<dbReference type="AlphaFoldDB" id="A0A2A9NKI6"/>
<evidence type="ECO:0000313" key="2">
    <source>
        <dbReference type="EMBL" id="PFH48210.1"/>
    </source>
</evidence>
<dbReference type="EMBL" id="KZ302072">
    <property type="protein sequence ID" value="PFH48210.1"/>
    <property type="molecule type" value="Genomic_DNA"/>
</dbReference>
<dbReference type="InterPro" id="IPR036188">
    <property type="entry name" value="FAD/NAD-bd_sf"/>
</dbReference>
<name>A0A2A9NKI6_9AGAR</name>
<dbReference type="Gene3D" id="3.50.50.60">
    <property type="entry name" value="FAD/NAD(P)-binding domain"/>
    <property type="match status" value="1"/>
</dbReference>
<accession>A0A2A9NKI6</accession>
<evidence type="ECO:0000313" key="3">
    <source>
        <dbReference type="Proteomes" id="UP000242287"/>
    </source>
</evidence>
<dbReference type="PANTHER" id="PTHR13847:SF213">
    <property type="entry name" value="DEPENDENT OXIDOREDUCTASE, PUTATIVE-RELATED"/>
    <property type="match status" value="1"/>
</dbReference>
<keyword evidence="3" id="KW-1185">Reference proteome</keyword>
<feature type="domain" description="FAD dependent oxidoreductase" evidence="1">
    <location>
        <begin position="73"/>
        <end position="498"/>
    </location>
</feature>
<dbReference type="Pfam" id="PF01266">
    <property type="entry name" value="DAO"/>
    <property type="match status" value="1"/>
</dbReference>
<dbReference type="SUPFAM" id="SSF51905">
    <property type="entry name" value="FAD/NAD(P)-binding domain"/>
    <property type="match status" value="1"/>
</dbReference>
<dbReference type="STRING" id="703135.A0A2A9NKI6"/>
<dbReference type="PANTHER" id="PTHR13847">
    <property type="entry name" value="SARCOSINE DEHYDROGENASE-RELATED"/>
    <property type="match status" value="1"/>
</dbReference>
<dbReference type="Proteomes" id="UP000242287">
    <property type="component" value="Unassembled WGS sequence"/>
</dbReference>
<evidence type="ECO:0000259" key="1">
    <source>
        <dbReference type="Pfam" id="PF01266"/>
    </source>
</evidence>
<reference evidence="2 3" key="1">
    <citation type="submission" date="2014-02" db="EMBL/GenBank/DDBJ databases">
        <title>Transposable element dynamics among asymbiotic and ectomycorrhizal Amanita fungi.</title>
        <authorList>
            <consortium name="DOE Joint Genome Institute"/>
            <person name="Hess J."/>
            <person name="Skrede I."/>
            <person name="Wolfe B."/>
            <person name="LaButti K."/>
            <person name="Ohm R.A."/>
            <person name="Grigoriev I.V."/>
            <person name="Pringle A."/>
        </authorList>
    </citation>
    <scope>NUCLEOTIDE SEQUENCE [LARGE SCALE GENOMIC DNA]</scope>
    <source>
        <strain evidence="2 3">SKay4041</strain>
    </source>
</reference>
<dbReference type="InterPro" id="IPR006076">
    <property type="entry name" value="FAD-dep_OxRdtase"/>
</dbReference>
<dbReference type="GO" id="GO:0005737">
    <property type="term" value="C:cytoplasm"/>
    <property type="evidence" value="ECO:0007669"/>
    <property type="project" value="TreeGrafter"/>
</dbReference>